<name>A0AAD5MPI9_PARTN</name>
<comment type="caution">
    <text evidence="1">The sequence shown here is derived from an EMBL/GenBank/DDBJ whole genome shotgun (WGS) entry which is preliminary data.</text>
</comment>
<reference evidence="1" key="1">
    <citation type="submission" date="2021-06" db="EMBL/GenBank/DDBJ databases">
        <title>Parelaphostrongylus tenuis whole genome reference sequence.</title>
        <authorList>
            <person name="Garwood T.J."/>
            <person name="Larsen P.A."/>
            <person name="Fountain-Jones N.M."/>
            <person name="Garbe J.R."/>
            <person name="Macchietto M.G."/>
            <person name="Kania S.A."/>
            <person name="Gerhold R.W."/>
            <person name="Richards J.E."/>
            <person name="Wolf T.M."/>
        </authorList>
    </citation>
    <scope>NUCLEOTIDE SEQUENCE</scope>
    <source>
        <strain evidence="1">MNPRO001-30</strain>
        <tissue evidence="1">Meninges</tissue>
    </source>
</reference>
<proteinExistence type="predicted"/>
<dbReference type="EMBL" id="JAHQIW010003872">
    <property type="protein sequence ID" value="KAJ1360458.1"/>
    <property type="molecule type" value="Genomic_DNA"/>
</dbReference>
<dbReference type="Proteomes" id="UP001196413">
    <property type="component" value="Unassembled WGS sequence"/>
</dbReference>
<sequence>MQRFHTDMTHSCRKSTRFNPLKKTVTSKTFPIETYYQFDPKWLRLNGMSALRSWHSRHQKPNGQVLSFSPFSSAKATVGRNWSWTSTSMLIGENRGKLLRSRSGYNYVSPLVPPKFLGDGK</sequence>
<dbReference type="AlphaFoldDB" id="A0AAD5MPI9"/>
<keyword evidence="2" id="KW-1185">Reference proteome</keyword>
<protein>
    <submittedName>
        <fullName evidence="1">Uncharacterized protein</fullName>
    </submittedName>
</protein>
<evidence type="ECO:0000313" key="2">
    <source>
        <dbReference type="Proteomes" id="UP001196413"/>
    </source>
</evidence>
<evidence type="ECO:0000313" key="1">
    <source>
        <dbReference type="EMBL" id="KAJ1360458.1"/>
    </source>
</evidence>
<gene>
    <name evidence="1" type="ORF">KIN20_019430</name>
</gene>
<accession>A0AAD5MPI9</accession>
<organism evidence="1 2">
    <name type="scientific">Parelaphostrongylus tenuis</name>
    <name type="common">Meningeal worm</name>
    <dbReference type="NCBI Taxonomy" id="148309"/>
    <lineage>
        <taxon>Eukaryota</taxon>
        <taxon>Metazoa</taxon>
        <taxon>Ecdysozoa</taxon>
        <taxon>Nematoda</taxon>
        <taxon>Chromadorea</taxon>
        <taxon>Rhabditida</taxon>
        <taxon>Rhabditina</taxon>
        <taxon>Rhabditomorpha</taxon>
        <taxon>Strongyloidea</taxon>
        <taxon>Metastrongylidae</taxon>
        <taxon>Parelaphostrongylus</taxon>
    </lineage>
</organism>